<dbReference type="SUPFAM" id="SSF55781">
    <property type="entry name" value="GAF domain-like"/>
    <property type="match status" value="1"/>
</dbReference>
<dbReference type="InterPro" id="IPR036097">
    <property type="entry name" value="HisK_dim/P_sf"/>
</dbReference>
<dbReference type="Gene3D" id="3.30.450.40">
    <property type="match status" value="1"/>
</dbReference>
<evidence type="ECO:0000259" key="4">
    <source>
        <dbReference type="Pfam" id="PF00512"/>
    </source>
</evidence>
<reference evidence="5 6" key="1">
    <citation type="submission" date="2018-01" db="EMBL/GenBank/DDBJ databases">
        <title>Metagenomic assembled genomes from two thermal pools in the Uzon Caldera, Kamchatka, Russia.</title>
        <authorList>
            <person name="Wilkins L."/>
            <person name="Ettinger C."/>
        </authorList>
    </citation>
    <scope>NUCLEOTIDE SEQUENCE [LARGE SCALE GENOMIC DNA]</scope>
    <source>
        <strain evidence="5">ZAV-05</strain>
    </source>
</reference>
<evidence type="ECO:0000256" key="1">
    <source>
        <dbReference type="ARBA" id="ARBA00000085"/>
    </source>
</evidence>
<proteinExistence type="predicted"/>
<dbReference type="CDD" id="cd00082">
    <property type="entry name" value="HisKA"/>
    <property type="match status" value="1"/>
</dbReference>
<evidence type="ECO:0000256" key="3">
    <source>
        <dbReference type="SAM" id="Coils"/>
    </source>
</evidence>
<dbReference type="EC" id="2.7.13.3" evidence="2"/>
<feature type="domain" description="Signal transduction histidine kinase dimerisation/phosphoacceptor" evidence="4">
    <location>
        <begin position="352"/>
        <end position="405"/>
    </location>
</feature>
<evidence type="ECO:0000313" key="6">
    <source>
        <dbReference type="Proteomes" id="UP000242881"/>
    </source>
</evidence>
<sequence>MVHQILLLSENLDEVKRIYNICKNNQFVFYFFDSVEVFFNFLIHERIDVAIINGNLMNDPLGFISEIQNKSIDTSFIYIGERDPDTIRTILKNGYYDYLYYDYKEEDMERAIVGAIDNKRMYENIKMISSNLEKINRELSDKAKELRMDKVRLKEIINRFRLIETFIREISLISELDLILSRLVDYVSREFKSNKIIATRIDGYTEYVVSSYGIDSNILKDYKWDLKDIKASPWAESILNGKVRVEVVNPLNNIWYANSSISNIFPEGFIKYPIFYENDVYGTIVISCNEGDCYFPEDKIFFLKQILEHASIQIYNKKLQSKLSKTIEQLKDYQQQLIEKEKLSTLAKVAVSVNHEINNPLCAISLNAEIIKRRYKDDENLQKIVDAILNNVILINKITNKFASLKKVTFKEYLPGIEMLDLGD</sequence>
<feature type="coiled-coil region" evidence="3">
    <location>
        <begin position="118"/>
        <end position="156"/>
    </location>
</feature>
<dbReference type="AlphaFoldDB" id="A0A2J6WIW7"/>
<dbReference type="EMBL" id="PNIN01000055">
    <property type="protein sequence ID" value="PMP70313.1"/>
    <property type="molecule type" value="Genomic_DNA"/>
</dbReference>
<comment type="catalytic activity">
    <reaction evidence="1">
        <text>ATP + protein L-histidine = ADP + protein N-phospho-L-histidine.</text>
        <dbReference type="EC" id="2.7.13.3"/>
    </reaction>
</comment>
<comment type="caution">
    <text evidence="5">The sequence shown here is derived from an EMBL/GenBank/DDBJ whole genome shotgun (WGS) entry which is preliminary data.</text>
</comment>
<gene>
    <name evidence="5" type="ORF">C0187_05675</name>
</gene>
<name>A0A2J6WIW7_9BACT</name>
<dbReference type="Gene3D" id="1.10.287.130">
    <property type="match status" value="1"/>
</dbReference>
<organism evidence="5 6">
    <name type="scientific">Calditerrivibrio nitroreducens</name>
    <dbReference type="NCBI Taxonomy" id="477976"/>
    <lineage>
        <taxon>Bacteria</taxon>
        <taxon>Pseudomonadati</taxon>
        <taxon>Deferribacterota</taxon>
        <taxon>Deferribacteres</taxon>
        <taxon>Deferribacterales</taxon>
        <taxon>Calditerrivibrionaceae</taxon>
    </lineage>
</organism>
<keyword evidence="3" id="KW-0175">Coiled coil</keyword>
<dbReference type="InterPro" id="IPR029016">
    <property type="entry name" value="GAF-like_dom_sf"/>
</dbReference>
<dbReference type="GO" id="GO:0000155">
    <property type="term" value="F:phosphorelay sensor kinase activity"/>
    <property type="evidence" value="ECO:0007669"/>
    <property type="project" value="InterPro"/>
</dbReference>
<dbReference type="Proteomes" id="UP000242881">
    <property type="component" value="Unassembled WGS sequence"/>
</dbReference>
<dbReference type="SUPFAM" id="SSF47384">
    <property type="entry name" value="Homodimeric domain of signal transducing histidine kinase"/>
    <property type="match status" value="1"/>
</dbReference>
<feature type="coiled-coil region" evidence="3">
    <location>
        <begin position="316"/>
        <end position="343"/>
    </location>
</feature>
<dbReference type="InterPro" id="IPR003661">
    <property type="entry name" value="HisK_dim/P_dom"/>
</dbReference>
<evidence type="ECO:0000313" key="5">
    <source>
        <dbReference type="EMBL" id="PMP70313.1"/>
    </source>
</evidence>
<dbReference type="Pfam" id="PF00512">
    <property type="entry name" value="HisKA"/>
    <property type="match status" value="1"/>
</dbReference>
<accession>A0A2J6WIW7</accession>
<protein>
    <recommendedName>
        <fullName evidence="2">histidine kinase</fullName>
        <ecNumber evidence="2">2.7.13.3</ecNumber>
    </recommendedName>
</protein>
<evidence type="ECO:0000256" key="2">
    <source>
        <dbReference type="ARBA" id="ARBA00012438"/>
    </source>
</evidence>